<evidence type="ECO:0000256" key="1">
    <source>
        <dbReference type="SAM" id="Phobius"/>
    </source>
</evidence>
<evidence type="ECO:0000313" key="3">
    <source>
        <dbReference type="RefSeq" id="XP_014674457.1"/>
    </source>
</evidence>
<dbReference type="GeneID" id="106814633"/>
<keyword evidence="1" id="KW-1133">Transmembrane helix</keyword>
<dbReference type="RefSeq" id="XP_014674457.1">
    <property type="nucleotide sequence ID" value="XM_014818971.1"/>
</dbReference>
<protein>
    <submittedName>
        <fullName evidence="3">Uncharacterized protein LOC106814633</fullName>
    </submittedName>
</protein>
<proteinExistence type="predicted"/>
<organism evidence="2 3">
    <name type="scientific">Priapulus caudatus</name>
    <name type="common">Priapulid worm</name>
    <dbReference type="NCBI Taxonomy" id="37621"/>
    <lineage>
        <taxon>Eukaryota</taxon>
        <taxon>Metazoa</taxon>
        <taxon>Ecdysozoa</taxon>
        <taxon>Scalidophora</taxon>
        <taxon>Priapulida</taxon>
        <taxon>Priapulimorpha</taxon>
        <taxon>Priapulimorphida</taxon>
        <taxon>Priapulidae</taxon>
        <taxon>Priapulus</taxon>
    </lineage>
</organism>
<evidence type="ECO:0000313" key="2">
    <source>
        <dbReference type="Proteomes" id="UP000695022"/>
    </source>
</evidence>
<keyword evidence="2" id="KW-1185">Reference proteome</keyword>
<reference evidence="3" key="1">
    <citation type="submission" date="2025-08" db="UniProtKB">
        <authorList>
            <consortium name="RefSeq"/>
        </authorList>
    </citation>
    <scope>IDENTIFICATION</scope>
</reference>
<feature type="transmembrane region" description="Helical" evidence="1">
    <location>
        <begin position="58"/>
        <end position="78"/>
    </location>
</feature>
<keyword evidence="1" id="KW-0812">Transmembrane</keyword>
<accession>A0ABM1EQI6</accession>
<keyword evidence="1" id="KW-0472">Membrane</keyword>
<name>A0ABM1EQI6_PRICU</name>
<gene>
    <name evidence="3" type="primary">LOC106814633</name>
</gene>
<dbReference type="Proteomes" id="UP000695022">
    <property type="component" value="Unplaced"/>
</dbReference>
<sequence length="169" mass="17906">MCDISGAGDVKTLLGILNSTLARNHGVLIKVEHVETPSSGACANLTAADGSDADDVDAFLYIIIVILFYAFSIVILMAKYMRQEAENALLHSYYVDFVRRDKLYLTLPPVTDASCARGLRSLGGVESATRVTTGSRTATATTTAAAVTNNENTGTALPCVTEVNEISEA</sequence>